<sequence length="683" mass="74919">MDTGTRSGRAEGGNDPPSREKEEGNKAIFSQDESGSRPGVIKKNSQCTGSEKSTNGAGEESFLEDNKNSDDIIHKNEEFQSGDVEELKFLYPDNVGNVQQRKFADSKIDSWKCQALLPPVEMPDSSSIPLASKIVKDGIVNDSQGKTLVAGLGELHEDVLNTQDTLPSFSAAQEGPPGKLEGKNTATEEDGCARGRSYLPDIFSTVGKPLIQVQQPSLYVPMRSLPMHLASDTANSSQIIEGPGFAKIDEKCGSNLPKKTKKKKKKRKNQVVNGGASEIISGDRDFLEDSAKLKKKSRVDGDESGINSITKGKQRPRIALGRWLKKKSNSVAPAPHHDSKNDAQEDDSLQSKKEVADDGKYTEPYISPNPKLKISKERSRPSLNNNGPSAHDCSTLLVLERKESAPKFAVTAANVINEPGSTVENGKRIDIENDNRRNKEHANYQPAVSVDKISSAYEHDALKESKSTSHVIGEKANATDTIPKASCCRGKDSLQTSLEVSDISAGYASKRKHKAVSKSSNAESVTKHNERRANRKKLLITLAMRSGLTEQPAVSRKVAKSKSCQKSSGRQHSKMNIEEEKFKVKKRVRFKLEPEIFTEEPSSATLYSTSYTGRIWVDRKPSTFAEQFRALTSTDCFQERLMTAKLPRYPAHWDPQRTGIHSALGSTAHWDPLPTGRPPGRGG</sequence>
<feature type="region of interest" description="Disordered" evidence="1">
    <location>
        <begin position="293"/>
        <end position="389"/>
    </location>
</feature>
<keyword evidence="3" id="KW-1185">Reference proteome</keyword>
<feature type="region of interest" description="Disordered" evidence="1">
    <location>
        <begin position="662"/>
        <end position="683"/>
    </location>
</feature>
<organism evidence="2 3">
    <name type="scientific">Stylophora pistillata</name>
    <name type="common">Smooth cauliflower coral</name>
    <dbReference type="NCBI Taxonomy" id="50429"/>
    <lineage>
        <taxon>Eukaryota</taxon>
        <taxon>Metazoa</taxon>
        <taxon>Cnidaria</taxon>
        <taxon>Anthozoa</taxon>
        <taxon>Hexacorallia</taxon>
        <taxon>Scleractinia</taxon>
        <taxon>Astrocoeniina</taxon>
        <taxon>Pocilloporidae</taxon>
        <taxon>Stylophora</taxon>
    </lineage>
</organism>
<feature type="region of interest" description="Disordered" evidence="1">
    <location>
        <begin position="167"/>
        <end position="191"/>
    </location>
</feature>
<name>A0A2B4SLV0_STYPI</name>
<evidence type="ECO:0000313" key="3">
    <source>
        <dbReference type="Proteomes" id="UP000225706"/>
    </source>
</evidence>
<accession>A0A2B4SLV0</accession>
<feature type="compositionally biased region" description="Polar residues" evidence="1">
    <location>
        <begin position="43"/>
        <end position="56"/>
    </location>
</feature>
<feature type="region of interest" description="Disordered" evidence="1">
    <location>
        <begin position="509"/>
        <end position="535"/>
    </location>
</feature>
<dbReference type="AlphaFoldDB" id="A0A2B4SLV0"/>
<gene>
    <name evidence="2" type="ORF">AWC38_SpisGene5678</name>
</gene>
<feature type="compositionally biased region" description="Basic residues" evidence="1">
    <location>
        <begin position="258"/>
        <end position="269"/>
    </location>
</feature>
<comment type="caution">
    <text evidence="2">The sequence shown here is derived from an EMBL/GenBank/DDBJ whole genome shotgun (WGS) entry which is preliminary data.</text>
</comment>
<evidence type="ECO:0000313" key="2">
    <source>
        <dbReference type="EMBL" id="PFX29558.1"/>
    </source>
</evidence>
<reference evidence="3" key="1">
    <citation type="journal article" date="2017" name="bioRxiv">
        <title>Comparative analysis of the genomes of Stylophora pistillata and Acropora digitifera provides evidence for extensive differences between species of corals.</title>
        <authorList>
            <person name="Voolstra C.R."/>
            <person name="Li Y."/>
            <person name="Liew Y.J."/>
            <person name="Baumgarten S."/>
            <person name="Zoccola D."/>
            <person name="Flot J.-F."/>
            <person name="Tambutte S."/>
            <person name="Allemand D."/>
            <person name="Aranda M."/>
        </authorList>
    </citation>
    <scope>NUCLEOTIDE SEQUENCE [LARGE SCALE GENOMIC DNA]</scope>
</reference>
<proteinExistence type="predicted"/>
<protein>
    <submittedName>
        <fullName evidence="2">Uncharacterized protein</fullName>
    </submittedName>
</protein>
<feature type="compositionally biased region" description="Basic and acidic residues" evidence="1">
    <location>
        <begin position="335"/>
        <end position="361"/>
    </location>
</feature>
<evidence type="ECO:0000256" key="1">
    <source>
        <dbReference type="SAM" id="MobiDB-lite"/>
    </source>
</evidence>
<feature type="region of interest" description="Disordered" evidence="1">
    <location>
        <begin position="251"/>
        <end position="276"/>
    </location>
</feature>
<feature type="region of interest" description="Disordered" evidence="1">
    <location>
        <begin position="1"/>
        <end position="70"/>
    </location>
</feature>
<dbReference type="EMBL" id="LSMT01000064">
    <property type="protein sequence ID" value="PFX29558.1"/>
    <property type="molecule type" value="Genomic_DNA"/>
</dbReference>
<feature type="region of interest" description="Disordered" evidence="1">
    <location>
        <begin position="551"/>
        <end position="577"/>
    </location>
</feature>
<dbReference type="Proteomes" id="UP000225706">
    <property type="component" value="Unassembled WGS sequence"/>
</dbReference>